<sequence>MRLRLGSSRDGEASVVVLDPASGLWVPLVDAVKGGGRGERSKWPHGDGPLRDVTAFLGLGREKRRAAAAVVAAAAATCGGREPPADRVPLDVASFRDAALYVAHMAQASKGFFPVALSCGHAVQLVLQNILGKALRLPRVLGPCGVPPFYVGNPRTIVPSGAVARWPSYAGQEKGDSTSYVGWLDYELEVALINGATLGDDPSEAACEEAILEYGGFVGRRRPRTVLINDFSARDVQADEMASVGFGFVKCKSFCTAMGSDVVTADELWMHTDMGKMFCGEGLKCEVRVNGEPRGPPGNTAARRCCLLSDYVKHVALGEGLHPGEVLGLGTVPGCCGLEIGEWLKPGDEVTVACEGLGTVTNTIPAPVAGPNFRDLGRAEHQPGRLASAWTFLKLAFLGPPLVFAAMVGGFLGALLWAGPKTPPGLAGVAVGPGRAAAKEWDGAPGADNSGVAKSAIIDKTTLAKAD</sequence>
<dbReference type="AlphaFoldDB" id="F0Y1M5"/>
<dbReference type="PANTHER" id="PTHR43211">
    <property type="entry name" value="FUMARYLACETOACETATE HYDROLASE"/>
    <property type="match status" value="1"/>
</dbReference>
<dbReference type="GO" id="GO:0003824">
    <property type="term" value="F:catalytic activity"/>
    <property type="evidence" value="ECO:0007669"/>
    <property type="project" value="InterPro"/>
</dbReference>
<dbReference type="OMA" id="CCGLEIG"/>
<name>F0Y1M5_AURAN</name>
<keyword evidence="2" id="KW-1133">Transmembrane helix</keyword>
<evidence type="ECO:0000313" key="5">
    <source>
        <dbReference type="Proteomes" id="UP000002729"/>
    </source>
</evidence>
<evidence type="ECO:0000256" key="2">
    <source>
        <dbReference type="SAM" id="Phobius"/>
    </source>
</evidence>
<dbReference type="RefSeq" id="XP_009034428.1">
    <property type="nucleotide sequence ID" value="XM_009036180.1"/>
</dbReference>
<dbReference type="Proteomes" id="UP000002729">
    <property type="component" value="Unassembled WGS sequence"/>
</dbReference>
<keyword evidence="5" id="KW-1185">Reference proteome</keyword>
<dbReference type="PANTHER" id="PTHR43211:SF1">
    <property type="entry name" value="BLL6422 PROTEIN"/>
    <property type="match status" value="1"/>
</dbReference>
<evidence type="ECO:0000313" key="4">
    <source>
        <dbReference type="EMBL" id="EGB10849.1"/>
    </source>
</evidence>
<keyword evidence="2" id="KW-0472">Membrane</keyword>
<gene>
    <name evidence="4" type="ORF">AURANDRAFT_62375</name>
</gene>
<dbReference type="Pfam" id="PF01557">
    <property type="entry name" value="FAA_hydrolase"/>
    <property type="match status" value="1"/>
</dbReference>
<dbReference type="InterPro" id="IPR036663">
    <property type="entry name" value="Fumarylacetoacetase_C_sf"/>
</dbReference>
<dbReference type="InterPro" id="IPR011234">
    <property type="entry name" value="Fumarylacetoacetase-like_C"/>
</dbReference>
<evidence type="ECO:0000259" key="3">
    <source>
        <dbReference type="Pfam" id="PF01557"/>
    </source>
</evidence>
<proteinExistence type="inferred from homology"/>
<accession>F0Y1M5</accession>
<dbReference type="eggNOG" id="ENOG502SPKW">
    <property type="taxonomic scope" value="Eukaryota"/>
</dbReference>
<dbReference type="GeneID" id="20223861"/>
<comment type="similarity">
    <text evidence="1">Belongs to the FAH family.</text>
</comment>
<dbReference type="InParanoid" id="F0Y1M5"/>
<keyword evidence="2" id="KW-0812">Transmembrane</keyword>
<organism evidence="5">
    <name type="scientific">Aureococcus anophagefferens</name>
    <name type="common">Harmful bloom alga</name>
    <dbReference type="NCBI Taxonomy" id="44056"/>
    <lineage>
        <taxon>Eukaryota</taxon>
        <taxon>Sar</taxon>
        <taxon>Stramenopiles</taxon>
        <taxon>Ochrophyta</taxon>
        <taxon>Pelagophyceae</taxon>
        <taxon>Pelagomonadales</taxon>
        <taxon>Pelagomonadaceae</taxon>
        <taxon>Aureococcus</taxon>
    </lineage>
</organism>
<dbReference type="KEGG" id="aaf:AURANDRAFT_62375"/>
<dbReference type="OrthoDB" id="9971669at2759"/>
<protein>
    <recommendedName>
        <fullName evidence="3">Fumarylacetoacetase-like C-terminal domain-containing protein</fullName>
    </recommendedName>
</protein>
<dbReference type="EMBL" id="GL833123">
    <property type="protein sequence ID" value="EGB10849.1"/>
    <property type="molecule type" value="Genomic_DNA"/>
</dbReference>
<evidence type="ECO:0000256" key="1">
    <source>
        <dbReference type="ARBA" id="ARBA00010211"/>
    </source>
</evidence>
<feature type="domain" description="Fumarylacetoacetase-like C-terminal" evidence="3">
    <location>
        <begin position="146"/>
        <end position="364"/>
    </location>
</feature>
<dbReference type="SUPFAM" id="SSF56529">
    <property type="entry name" value="FAH"/>
    <property type="match status" value="1"/>
</dbReference>
<feature type="transmembrane region" description="Helical" evidence="2">
    <location>
        <begin position="395"/>
        <end position="418"/>
    </location>
</feature>
<reference evidence="4 5" key="1">
    <citation type="journal article" date="2011" name="Proc. Natl. Acad. Sci. U.S.A.">
        <title>Niche of harmful alga Aureococcus anophagefferens revealed through ecogenomics.</title>
        <authorList>
            <person name="Gobler C.J."/>
            <person name="Berry D.L."/>
            <person name="Dyhrman S.T."/>
            <person name="Wilhelm S.W."/>
            <person name="Salamov A."/>
            <person name="Lobanov A.V."/>
            <person name="Zhang Y."/>
            <person name="Collier J.L."/>
            <person name="Wurch L.L."/>
            <person name="Kustka A.B."/>
            <person name="Dill B.D."/>
            <person name="Shah M."/>
            <person name="VerBerkmoes N.C."/>
            <person name="Kuo A."/>
            <person name="Terry A."/>
            <person name="Pangilinan J."/>
            <person name="Lindquist E.A."/>
            <person name="Lucas S."/>
            <person name="Paulsen I.T."/>
            <person name="Hattenrath-Lehmann T.K."/>
            <person name="Talmage S.C."/>
            <person name="Walker E.A."/>
            <person name="Koch F."/>
            <person name="Burson A.M."/>
            <person name="Marcoval M.A."/>
            <person name="Tang Y.Z."/>
            <person name="Lecleir G.R."/>
            <person name="Coyne K.J."/>
            <person name="Berg G.M."/>
            <person name="Bertrand E.M."/>
            <person name="Saito M.A."/>
            <person name="Gladyshev V.N."/>
            <person name="Grigoriev I.V."/>
        </authorList>
    </citation>
    <scope>NUCLEOTIDE SEQUENCE [LARGE SCALE GENOMIC DNA]</scope>
    <source>
        <strain evidence="5">CCMP 1984</strain>
    </source>
</reference>
<dbReference type="Gene3D" id="3.90.850.10">
    <property type="entry name" value="Fumarylacetoacetase-like, C-terminal domain"/>
    <property type="match status" value="1"/>
</dbReference>